<feature type="non-terminal residue" evidence="2">
    <location>
        <position position="1"/>
    </location>
</feature>
<dbReference type="EMBL" id="GDID01002333">
    <property type="protein sequence ID" value="JAP94273.1"/>
    <property type="molecule type" value="Transcribed_RNA"/>
</dbReference>
<gene>
    <name evidence="2" type="ORF">TPC1_13142</name>
</gene>
<accession>A0A146KBW3</accession>
<protein>
    <submittedName>
        <fullName evidence="2">Uncharacterized protein</fullName>
    </submittedName>
</protein>
<sequence>KKPSVKQQPKLTANKQQSNETYEYFKPNQKIKLDRKPSLQQELRKMQQLDDEATKAADDVLHITNKIANQTLNQPIHYHENKRQLKELALLDHLRFINDRILKEEEASVKIQCTPELIEIYRRYQRQTVGRRHQLIQQDEQDAYYGGEYGFLFSQAHSVMKKKQQEIEDQLDGIYTVSKKIDESN</sequence>
<proteinExistence type="predicted"/>
<reference evidence="2" key="1">
    <citation type="submission" date="2015-07" db="EMBL/GenBank/DDBJ databases">
        <title>Adaptation to a free-living lifestyle via gene acquisitions in the diplomonad Trepomonas sp. PC1.</title>
        <authorList>
            <person name="Xu F."/>
            <person name="Jerlstrom-Hultqvist J."/>
            <person name="Kolisko M."/>
            <person name="Simpson A.G.B."/>
            <person name="Roger A.J."/>
            <person name="Svard S.G."/>
            <person name="Andersson J.O."/>
        </authorList>
    </citation>
    <scope>NUCLEOTIDE SEQUENCE</scope>
    <source>
        <strain evidence="2">PC1</strain>
    </source>
</reference>
<feature type="region of interest" description="Disordered" evidence="1">
    <location>
        <begin position="1"/>
        <end position="29"/>
    </location>
</feature>
<name>A0A146KBW3_9EUKA</name>
<evidence type="ECO:0000313" key="2">
    <source>
        <dbReference type="EMBL" id="JAP94273.1"/>
    </source>
</evidence>
<dbReference type="AlphaFoldDB" id="A0A146KBW3"/>
<feature type="non-terminal residue" evidence="2">
    <location>
        <position position="185"/>
    </location>
</feature>
<feature type="compositionally biased region" description="Polar residues" evidence="1">
    <location>
        <begin position="1"/>
        <end position="21"/>
    </location>
</feature>
<organism evidence="2">
    <name type="scientific">Trepomonas sp. PC1</name>
    <dbReference type="NCBI Taxonomy" id="1076344"/>
    <lineage>
        <taxon>Eukaryota</taxon>
        <taxon>Metamonada</taxon>
        <taxon>Diplomonadida</taxon>
        <taxon>Hexamitidae</taxon>
        <taxon>Hexamitinae</taxon>
        <taxon>Trepomonas</taxon>
    </lineage>
</organism>
<evidence type="ECO:0000256" key="1">
    <source>
        <dbReference type="SAM" id="MobiDB-lite"/>
    </source>
</evidence>